<evidence type="ECO:0000313" key="1">
    <source>
        <dbReference type="EMBL" id="PRQ20864.1"/>
    </source>
</evidence>
<organism evidence="1 2">
    <name type="scientific">Rosa chinensis</name>
    <name type="common">China rose</name>
    <dbReference type="NCBI Taxonomy" id="74649"/>
    <lineage>
        <taxon>Eukaryota</taxon>
        <taxon>Viridiplantae</taxon>
        <taxon>Streptophyta</taxon>
        <taxon>Embryophyta</taxon>
        <taxon>Tracheophyta</taxon>
        <taxon>Spermatophyta</taxon>
        <taxon>Magnoliopsida</taxon>
        <taxon>eudicotyledons</taxon>
        <taxon>Gunneridae</taxon>
        <taxon>Pentapetalae</taxon>
        <taxon>rosids</taxon>
        <taxon>fabids</taxon>
        <taxon>Rosales</taxon>
        <taxon>Rosaceae</taxon>
        <taxon>Rosoideae</taxon>
        <taxon>Rosoideae incertae sedis</taxon>
        <taxon>Rosa</taxon>
    </lineage>
</organism>
<dbReference type="EMBL" id="PDCK01000045">
    <property type="protein sequence ID" value="PRQ20864.1"/>
    <property type="molecule type" value="Genomic_DNA"/>
</dbReference>
<keyword evidence="2" id="KW-1185">Reference proteome</keyword>
<protein>
    <submittedName>
        <fullName evidence="1">Uncharacterized protein</fullName>
    </submittedName>
</protein>
<accession>A0A2P6PG02</accession>
<dbReference type="AlphaFoldDB" id="A0A2P6PG02"/>
<reference evidence="1 2" key="1">
    <citation type="journal article" date="2018" name="Nat. Genet.">
        <title>The Rosa genome provides new insights in the design of modern roses.</title>
        <authorList>
            <person name="Bendahmane M."/>
        </authorList>
    </citation>
    <scope>NUCLEOTIDE SEQUENCE [LARGE SCALE GENOMIC DNA]</scope>
    <source>
        <strain evidence="2">cv. Old Blush</strain>
    </source>
</reference>
<dbReference type="Proteomes" id="UP000238479">
    <property type="component" value="Chromosome 7"/>
</dbReference>
<evidence type="ECO:0000313" key="2">
    <source>
        <dbReference type="Proteomes" id="UP000238479"/>
    </source>
</evidence>
<name>A0A2P6PG02_ROSCH</name>
<proteinExistence type="predicted"/>
<dbReference type="Gramene" id="PRQ20864">
    <property type="protein sequence ID" value="PRQ20864"/>
    <property type="gene ID" value="RchiOBHm_Chr7g0232771"/>
</dbReference>
<sequence length="67" mass="7871">MILYGRTNESLQNSGFITLMNYIYFQTICRNLKASVSVQKHNKIVNMMFNYLVFCFDSSKNLHIITL</sequence>
<comment type="caution">
    <text evidence="1">The sequence shown here is derived from an EMBL/GenBank/DDBJ whole genome shotgun (WGS) entry which is preliminary data.</text>
</comment>
<gene>
    <name evidence="1" type="ORF">RchiOBHm_Chr7g0232771</name>
</gene>